<sequence>MRLLLYYYCLCRCEKEDEKSNRINSTRSKIAGLWSSGRGSVDELSTFHILQSFRNDGADEAVGRSRGDKFQLHRTYIFKTMLGVWRHVVCILSLFCVLAIGSMKQGSVATTSFEKKPVITPNTASSSGQTQSNSSDDWRSTLFGEHGILTGLFRMLDQQRKFTAMPDNPSWKINDAKKLDLKQIFDILLKEDDRGNFVDPRSELSEVRLLKRIWLGRGELAEE</sequence>
<proteinExistence type="predicted"/>
<comment type="caution">
    <text evidence="1">The sequence shown here is derived from an EMBL/GenBank/DDBJ whole genome shotgun (WGS) entry which is preliminary data.</text>
</comment>
<dbReference type="EMBL" id="JARK01001438">
    <property type="protein sequence ID" value="EYC02014.1"/>
    <property type="molecule type" value="Genomic_DNA"/>
</dbReference>
<keyword evidence="2" id="KW-1185">Reference proteome</keyword>
<gene>
    <name evidence="1" type="primary">Acey_s0102.g3429</name>
    <name evidence="1" type="synonym">Acey-B0403.5</name>
    <name evidence="1" type="ORF">Y032_0102g3429</name>
</gene>
<evidence type="ECO:0000313" key="1">
    <source>
        <dbReference type="EMBL" id="EYC02014.1"/>
    </source>
</evidence>
<organism evidence="1 2">
    <name type="scientific">Ancylostoma ceylanicum</name>
    <dbReference type="NCBI Taxonomy" id="53326"/>
    <lineage>
        <taxon>Eukaryota</taxon>
        <taxon>Metazoa</taxon>
        <taxon>Ecdysozoa</taxon>
        <taxon>Nematoda</taxon>
        <taxon>Chromadorea</taxon>
        <taxon>Rhabditida</taxon>
        <taxon>Rhabditina</taxon>
        <taxon>Rhabditomorpha</taxon>
        <taxon>Strongyloidea</taxon>
        <taxon>Ancylostomatidae</taxon>
        <taxon>Ancylostomatinae</taxon>
        <taxon>Ancylostoma</taxon>
    </lineage>
</organism>
<reference evidence="2" key="1">
    <citation type="journal article" date="2015" name="Nat. Genet.">
        <title>The genome and transcriptome of the zoonotic hookworm Ancylostoma ceylanicum identify infection-specific gene families.</title>
        <authorList>
            <person name="Schwarz E.M."/>
            <person name="Hu Y."/>
            <person name="Antoshechkin I."/>
            <person name="Miller M.M."/>
            <person name="Sternberg P.W."/>
            <person name="Aroian R.V."/>
        </authorList>
    </citation>
    <scope>NUCLEOTIDE SEQUENCE</scope>
    <source>
        <strain evidence="2">HY135</strain>
    </source>
</reference>
<accession>A0A016TGD9</accession>
<dbReference type="OrthoDB" id="5821209at2759"/>
<name>A0A016TGD9_9BILA</name>
<protein>
    <submittedName>
        <fullName evidence="1">Uncharacterized protein</fullName>
    </submittedName>
</protein>
<evidence type="ECO:0000313" key="2">
    <source>
        <dbReference type="Proteomes" id="UP000024635"/>
    </source>
</evidence>
<dbReference type="AlphaFoldDB" id="A0A016TGD9"/>
<dbReference type="Proteomes" id="UP000024635">
    <property type="component" value="Unassembled WGS sequence"/>
</dbReference>